<name>A0A9D1PC79_9FIRM</name>
<reference evidence="1" key="2">
    <citation type="submission" date="2021-04" db="EMBL/GenBank/DDBJ databases">
        <authorList>
            <person name="Gilroy R."/>
        </authorList>
    </citation>
    <scope>NUCLEOTIDE SEQUENCE</scope>
    <source>
        <strain evidence="1">CHK195-9823</strain>
    </source>
</reference>
<dbReference type="AlphaFoldDB" id="A0A9D1PC79"/>
<evidence type="ECO:0000313" key="2">
    <source>
        <dbReference type="Proteomes" id="UP000886814"/>
    </source>
</evidence>
<dbReference type="EMBL" id="DXIQ01000032">
    <property type="protein sequence ID" value="HIV38463.1"/>
    <property type="molecule type" value="Genomic_DNA"/>
</dbReference>
<gene>
    <name evidence="1" type="ORF">H9747_05610</name>
</gene>
<proteinExistence type="predicted"/>
<evidence type="ECO:0000313" key="1">
    <source>
        <dbReference type="EMBL" id="HIV38463.1"/>
    </source>
</evidence>
<organism evidence="1 2">
    <name type="scientific">Candidatus Blautia stercorigallinarum</name>
    <dbReference type="NCBI Taxonomy" id="2838501"/>
    <lineage>
        <taxon>Bacteria</taxon>
        <taxon>Bacillati</taxon>
        <taxon>Bacillota</taxon>
        <taxon>Clostridia</taxon>
        <taxon>Lachnospirales</taxon>
        <taxon>Lachnospiraceae</taxon>
        <taxon>Blautia</taxon>
    </lineage>
</organism>
<protein>
    <submittedName>
        <fullName evidence="1">Uncharacterized protein</fullName>
    </submittedName>
</protein>
<comment type="caution">
    <text evidence="1">The sequence shown here is derived from an EMBL/GenBank/DDBJ whole genome shotgun (WGS) entry which is preliminary data.</text>
</comment>
<accession>A0A9D1PC79</accession>
<reference evidence="1" key="1">
    <citation type="journal article" date="2021" name="PeerJ">
        <title>Extensive microbial diversity within the chicken gut microbiome revealed by metagenomics and culture.</title>
        <authorList>
            <person name="Gilroy R."/>
            <person name="Ravi A."/>
            <person name="Getino M."/>
            <person name="Pursley I."/>
            <person name="Horton D.L."/>
            <person name="Alikhan N.F."/>
            <person name="Baker D."/>
            <person name="Gharbi K."/>
            <person name="Hall N."/>
            <person name="Watson M."/>
            <person name="Adriaenssens E.M."/>
            <person name="Foster-Nyarko E."/>
            <person name="Jarju S."/>
            <person name="Secka A."/>
            <person name="Antonio M."/>
            <person name="Oren A."/>
            <person name="Chaudhuri R.R."/>
            <person name="La Ragione R."/>
            <person name="Hildebrand F."/>
            <person name="Pallen M.J."/>
        </authorList>
    </citation>
    <scope>NUCLEOTIDE SEQUENCE</scope>
    <source>
        <strain evidence="1">CHK195-9823</strain>
    </source>
</reference>
<dbReference type="Proteomes" id="UP000886814">
    <property type="component" value="Unassembled WGS sequence"/>
</dbReference>
<sequence length="155" mass="17938">MNLEHHDLDIHPVPKDPKPLFINEPWLIDASNYEAAWGNKEPENVADNVRVYIPLDINKQAILRRLDWIIARYGEANEGNEMDFSFDVSLLFSQVEIYDQIWYVRHASAVKGKHSAEAIELVKEFIAKLEEIPDGCAEIFPFELIDELKKEFLDG</sequence>